<dbReference type="Gene3D" id="1.10.8.20">
    <property type="entry name" value="N-terminal domain of phosphatidylinositol transfer protein sec14p"/>
    <property type="match status" value="1"/>
</dbReference>
<evidence type="ECO:0000259" key="2">
    <source>
        <dbReference type="PROSITE" id="PS50191"/>
    </source>
</evidence>
<sequence>MSSGPAHRVQSAVIEYGFPQGHLGHLSTEEEAALNNFKFLCTENGVYKPGNGNDEPPSHEDATLLRFLRARRFVVADAYQQFSATEEWRKENELDQLYETIDLEQYEETRRLYPQWIGRRDRRGIPVFLFEVSYLTGKRMSAYEKSAVETHAETKGDGKTPGKFLRLFALYENLTRFVMPLCTVLTDRENPHTPITQSNNIVDISGVGLKQFWNLRGHMQNASSLATAHYPETLDRIFIIGAPSFFPTVWGWIKRWFDPLTTSKIFIINHNELRSTLEAFIEPRNIPKKYGGELDFEFGDMPTLDPALAAVISWNEGAEAFPGGPMYWVNTKDQESIQAIAVGSKDKKQRREEVCTVKKPIKDNDNKGTIAKDATAENTPIRSGVLAVPTAGPSVVITTDETNSSLTQEPTEEFSIQNGELVFNKRPELETFHTAQEIPTNLSLTIPNEVQANGTGSHTTTITTQLDENINHDTSAPSELSAELPAELSKISTQKESINGEQGESINGEQREKVAELSSPIRASAVGSEGRNWNTMSLPSGGVSESEKIEEKMEKRRTLLGGLKGKLTGH</sequence>
<dbReference type="OrthoDB" id="30289at2759"/>
<reference evidence="3" key="1">
    <citation type="submission" date="2020-10" db="EMBL/GenBank/DDBJ databases">
        <title>Genome Sequence of Monilinia vaccinii-corymbosi Sheds Light on Mummy Berry Disease Infection of Blueberry and Mating Type.</title>
        <authorList>
            <person name="Yow A.G."/>
            <person name="Zhang Y."/>
            <person name="Bansal K."/>
            <person name="Eacker S.M."/>
            <person name="Sullivan S."/>
            <person name="Liachko I."/>
            <person name="Cubeta M.A."/>
            <person name="Rollins J.A."/>
            <person name="Ashrafi H."/>
        </authorList>
    </citation>
    <scope>NUCLEOTIDE SEQUENCE</scope>
    <source>
        <strain evidence="3">RL-1</strain>
    </source>
</reference>
<keyword evidence="4" id="KW-1185">Reference proteome</keyword>
<dbReference type="InterPro" id="IPR036865">
    <property type="entry name" value="CRAL-TRIO_dom_sf"/>
</dbReference>
<dbReference type="AlphaFoldDB" id="A0A8A3PGZ8"/>
<dbReference type="Pfam" id="PF00650">
    <property type="entry name" value="CRAL_TRIO"/>
    <property type="match status" value="1"/>
</dbReference>
<accession>A0A8A3PGZ8</accession>
<dbReference type="SMART" id="SM01100">
    <property type="entry name" value="CRAL_TRIO_N"/>
    <property type="match status" value="1"/>
</dbReference>
<dbReference type="EMBL" id="CP063408">
    <property type="protein sequence ID" value="QSZ34577.1"/>
    <property type="molecule type" value="Genomic_DNA"/>
</dbReference>
<dbReference type="Proteomes" id="UP000672032">
    <property type="component" value="Chromosome 4"/>
</dbReference>
<dbReference type="SMART" id="SM00516">
    <property type="entry name" value="SEC14"/>
    <property type="match status" value="1"/>
</dbReference>
<evidence type="ECO:0000313" key="4">
    <source>
        <dbReference type="Proteomes" id="UP000672032"/>
    </source>
</evidence>
<dbReference type="PANTHER" id="PTHR45657:SF3">
    <property type="entry name" value="TRANSPORTER, PUTATIVE (AFU_ORTHOLOGUE AFUA_5G09260)-RELATED"/>
    <property type="match status" value="1"/>
</dbReference>
<proteinExistence type="predicted"/>
<feature type="domain" description="CRAL-TRIO" evidence="2">
    <location>
        <begin position="105"/>
        <end position="298"/>
    </location>
</feature>
<dbReference type="InterPro" id="IPR001251">
    <property type="entry name" value="CRAL-TRIO_dom"/>
</dbReference>
<evidence type="ECO:0000256" key="1">
    <source>
        <dbReference type="SAM" id="MobiDB-lite"/>
    </source>
</evidence>
<dbReference type="PANTHER" id="PTHR45657">
    <property type="entry name" value="CRAL-TRIO DOMAIN-CONTAINING PROTEIN YKL091C-RELATED"/>
    <property type="match status" value="1"/>
</dbReference>
<dbReference type="PROSITE" id="PS50191">
    <property type="entry name" value="CRAL_TRIO"/>
    <property type="match status" value="1"/>
</dbReference>
<dbReference type="SUPFAM" id="SSF52087">
    <property type="entry name" value="CRAL/TRIO domain"/>
    <property type="match status" value="1"/>
</dbReference>
<dbReference type="Pfam" id="PF03765">
    <property type="entry name" value="CRAL_TRIO_N"/>
    <property type="match status" value="1"/>
</dbReference>
<organism evidence="3 4">
    <name type="scientific">Monilinia vaccinii-corymbosi</name>
    <dbReference type="NCBI Taxonomy" id="61207"/>
    <lineage>
        <taxon>Eukaryota</taxon>
        <taxon>Fungi</taxon>
        <taxon>Dikarya</taxon>
        <taxon>Ascomycota</taxon>
        <taxon>Pezizomycotina</taxon>
        <taxon>Leotiomycetes</taxon>
        <taxon>Helotiales</taxon>
        <taxon>Sclerotiniaceae</taxon>
        <taxon>Monilinia</taxon>
    </lineage>
</organism>
<protein>
    <recommendedName>
        <fullName evidence="2">CRAL-TRIO domain-containing protein</fullName>
    </recommendedName>
</protein>
<dbReference type="InterPro" id="IPR036273">
    <property type="entry name" value="CRAL/TRIO_N_dom_sf"/>
</dbReference>
<dbReference type="InterPro" id="IPR011074">
    <property type="entry name" value="CRAL/TRIO_N_dom"/>
</dbReference>
<dbReference type="InterPro" id="IPR051026">
    <property type="entry name" value="PI/PC_transfer"/>
</dbReference>
<feature type="region of interest" description="Disordered" evidence="1">
    <location>
        <begin position="492"/>
        <end position="552"/>
    </location>
</feature>
<name>A0A8A3PGZ8_9HELO</name>
<dbReference type="SUPFAM" id="SSF46938">
    <property type="entry name" value="CRAL/TRIO N-terminal domain"/>
    <property type="match status" value="1"/>
</dbReference>
<feature type="compositionally biased region" description="Polar residues" evidence="1">
    <location>
        <begin position="492"/>
        <end position="508"/>
    </location>
</feature>
<dbReference type="CDD" id="cd00170">
    <property type="entry name" value="SEC14"/>
    <property type="match status" value="1"/>
</dbReference>
<gene>
    <name evidence="3" type="ORF">DSL72_006171</name>
</gene>
<evidence type="ECO:0000313" key="3">
    <source>
        <dbReference type="EMBL" id="QSZ34577.1"/>
    </source>
</evidence>
<dbReference type="Gene3D" id="3.40.525.10">
    <property type="entry name" value="CRAL-TRIO lipid binding domain"/>
    <property type="match status" value="1"/>
</dbReference>